<feature type="region of interest" description="Disordered" evidence="1">
    <location>
        <begin position="20"/>
        <end position="47"/>
    </location>
</feature>
<proteinExistence type="predicted"/>
<dbReference type="EMBL" id="JAVRQU010000002">
    <property type="protein sequence ID" value="KAK5706041.1"/>
    <property type="molecule type" value="Genomic_DNA"/>
</dbReference>
<evidence type="ECO:0000256" key="1">
    <source>
        <dbReference type="SAM" id="MobiDB-lite"/>
    </source>
</evidence>
<evidence type="ECO:0000313" key="3">
    <source>
        <dbReference type="Proteomes" id="UP001310594"/>
    </source>
</evidence>
<accession>A0AAN7WI85</accession>
<organism evidence="2 3">
    <name type="scientific">Elasticomyces elasticus</name>
    <dbReference type="NCBI Taxonomy" id="574655"/>
    <lineage>
        <taxon>Eukaryota</taxon>
        <taxon>Fungi</taxon>
        <taxon>Dikarya</taxon>
        <taxon>Ascomycota</taxon>
        <taxon>Pezizomycotina</taxon>
        <taxon>Dothideomycetes</taxon>
        <taxon>Dothideomycetidae</taxon>
        <taxon>Mycosphaerellales</taxon>
        <taxon>Teratosphaeriaceae</taxon>
        <taxon>Elasticomyces</taxon>
    </lineage>
</organism>
<dbReference type="AlphaFoldDB" id="A0AAN7WI85"/>
<feature type="compositionally biased region" description="Polar residues" evidence="1">
    <location>
        <begin position="35"/>
        <end position="47"/>
    </location>
</feature>
<dbReference type="Proteomes" id="UP001310594">
    <property type="component" value="Unassembled WGS sequence"/>
</dbReference>
<name>A0AAN7WI85_9PEZI</name>
<evidence type="ECO:0000313" key="2">
    <source>
        <dbReference type="EMBL" id="KAK5706041.1"/>
    </source>
</evidence>
<protein>
    <submittedName>
        <fullName evidence="2">Uncharacterized protein</fullName>
    </submittedName>
</protein>
<reference evidence="2" key="1">
    <citation type="submission" date="2023-08" db="EMBL/GenBank/DDBJ databases">
        <title>Black Yeasts Isolated from many extreme environments.</title>
        <authorList>
            <person name="Coleine C."/>
            <person name="Stajich J.E."/>
            <person name="Selbmann L."/>
        </authorList>
    </citation>
    <scope>NUCLEOTIDE SEQUENCE</scope>
    <source>
        <strain evidence="2">CCFEE 5810</strain>
    </source>
</reference>
<sequence length="113" mass="12801">MRHTPADVAVADSEVRHLSLPEIGPDTRYSGGHGTRSSTWERQTYETFESRTRKLNPSVKFTRVLMDDSFRFAVSRASKSALAKSREAAGVEKMMKRCLGKESDQYWAKQSTD</sequence>
<comment type="caution">
    <text evidence="2">The sequence shown here is derived from an EMBL/GenBank/DDBJ whole genome shotgun (WGS) entry which is preliminary data.</text>
</comment>
<gene>
    <name evidence="2" type="ORF">LTR97_001027</name>
</gene>